<dbReference type="InterPro" id="IPR003768">
    <property type="entry name" value="ScpA"/>
</dbReference>
<protein>
    <submittedName>
        <fullName evidence="1">Segregation/condensation protein A</fullName>
    </submittedName>
</protein>
<evidence type="ECO:0000313" key="1">
    <source>
        <dbReference type="EMBL" id="HIP84509.1"/>
    </source>
</evidence>
<dbReference type="AlphaFoldDB" id="A0A832ZAT0"/>
<dbReference type="PANTHER" id="PTHR33969">
    <property type="entry name" value="SEGREGATION AND CONDENSATION PROTEIN A"/>
    <property type="match status" value="1"/>
</dbReference>
<evidence type="ECO:0000313" key="3">
    <source>
        <dbReference type="Proteomes" id="UP000643554"/>
    </source>
</evidence>
<comment type="caution">
    <text evidence="1">The sequence shown here is derived from an EMBL/GenBank/DDBJ whole genome shotgun (WGS) entry which is preliminary data.</text>
</comment>
<dbReference type="Pfam" id="PF02616">
    <property type="entry name" value="SMC_ScpA"/>
    <property type="match status" value="1"/>
</dbReference>
<name>A0A832ZAT0_9EURY</name>
<sequence length="201" mass="24110">MEFELWVRIVKESIHRGNMDPWDINVAKVAEEYIKTLRELERFDIRLSADVILVGGILLRMKSQYLYERCVSTSQEDSSLKESRHSKRRRGRKKVTTEKLIDDIKLEVKKVKKVRRKREHIGEEILYEIIEELEKYHISELIETLISELREEGVIVFQEKFSDRESKVKNFLPCLYLASEGKVEIFQKEVFKEMIVKYRDR</sequence>
<dbReference type="Gene3D" id="6.10.250.2410">
    <property type="match status" value="1"/>
</dbReference>
<reference evidence="1" key="1">
    <citation type="journal article" date="2020" name="ISME J.">
        <title>Gammaproteobacteria mediating utilization of methyl-, sulfur- and petroleum organic compounds in deep ocean hydrothermal plumes.</title>
        <authorList>
            <person name="Zhou Z."/>
            <person name="Liu Y."/>
            <person name="Pan J."/>
            <person name="Cron B.R."/>
            <person name="Toner B.M."/>
            <person name="Anantharaman K."/>
            <person name="Breier J.A."/>
            <person name="Dick G.J."/>
            <person name="Li M."/>
        </authorList>
    </citation>
    <scope>NUCLEOTIDE SEQUENCE</scope>
    <source>
        <strain evidence="1">SZUA-1453</strain>
        <strain evidence="2">SZUA-1471</strain>
    </source>
</reference>
<proteinExistence type="predicted"/>
<dbReference type="EMBL" id="DQUI01000062">
    <property type="protein sequence ID" value="HIP84509.1"/>
    <property type="molecule type" value="Genomic_DNA"/>
</dbReference>
<dbReference type="Proteomes" id="UP000643554">
    <property type="component" value="Unassembled WGS sequence"/>
</dbReference>
<gene>
    <name evidence="1" type="ORF">EYH15_03370</name>
    <name evidence="2" type="ORF">EYH21_02130</name>
</gene>
<accession>A0A832ZAT0</accession>
<dbReference type="InterPro" id="IPR023093">
    <property type="entry name" value="ScpA-like_C"/>
</dbReference>
<dbReference type="Proteomes" id="UP000618343">
    <property type="component" value="Unassembled WGS sequence"/>
</dbReference>
<evidence type="ECO:0000313" key="2">
    <source>
        <dbReference type="EMBL" id="HIP91082.1"/>
    </source>
</evidence>
<dbReference type="Gene3D" id="1.10.10.580">
    <property type="entry name" value="Structural maintenance of chromosome 1. Chain E"/>
    <property type="match status" value="1"/>
</dbReference>
<organism evidence="1 3">
    <name type="scientific">Methanothermococcus okinawensis</name>
    <dbReference type="NCBI Taxonomy" id="155863"/>
    <lineage>
        <taxon>Archaea</taxon>
        <taxon>Methanobacteriati</taxon>
        <taxon>Methanobacteriota</taxon>
        <taxon>Methanomada group</taxon>
        <taxon>Methanococci</taxon>
        <taxon>Methanococcales</taxon>
        <taxon>Methanococcaceae</taxon>
        <taxon>Methanothermococcus</taxon>
    </lineage>
</organism>
<dbReference type="PANTHER" id="PTHR33969:SF2">
    <property type="entry name" value="SEGREGATION AND CONDENSATION PROTEIN A"/>
    <property type="match status" value="1"/>
</dbReference>
<dbReference type="EMBL" id="DQUO01000021">
    <property type="protein sequence ID" value="HIP91082.1"/>
    <property type="molecule type" value="Genomic_DNA"/>
</dbReference>